<evidence type="ECO:0000256" key="2">
    <source>
        <dbReference type="ARBA" id="ARBA00006622"/>
    </source>
</evidence>
<keyword evidence="6" id="KW-0408">Iron</keyword>
<accession>A0A426XA69</accession>
<keyword evidence="5" id="KW-0560">Oxidoreductase</keyword>
<dbReference type="EC" id="1.13.11.20" evidence="3"/>
<proteinExistence type="inferred from homology"/>
<dbReference type="InterPro" id="IPR012864">
    <property type="entry name" value="PCO/ADO"/>
</dbReference>
<comment type="caution">
    <text evidence="8">The sequence shown here is derived from an EMBL/GenBank/DDBJ whole genome shotgun (WGS) entry which is preliminary data.</text>
</comment>
<reference evidence="8 9" key="1">
    <citation type="journal article" date="2014" name="Agronomy (Basel)">
        <title>A Draft Genome Sequence for Ensete ventricosum, the Drought-Tolerant Tree Against Hunger.</title>
        <authorList>
            <person name="Harrison J."/>
            <person name="Moore K.A."/>
            <person name="Paszkiewicz K."/>
            <person name="Jones T."/>
            <person name="Grant M."/>
            <person name="Ambacheew D."/>
            <person name="Muzemil S."/>
            <person name="Studholme D.J."/>
        </authorList>
    </citation>
    <scope>NUCLEOTIDE SEQUENCE [LARGE SCALE GENOMIC DNA]</scope>
</reference>
<evidence type="ECO:0000256" key="4">
    <source>
        <dbReference type="ARBA" id="ARBA00022723"/>
    </source>
</evidence>
<dbReference type="EMBL" id="AMZH03023739">
    <property type="protein sequence ID" value="RRT36340.1"/>
    <property type="molecule type" value="Genomic_DNA"/>
</dbReference>
<sequence length="90" mass="10375">MCLTPPYSEELGRPSTYYIDIPIPWLSGKLEPATFCWLSQSWENDEMWMHSGFCILEETKLPDDVVVAGAPYLGPELVVVDEEKEDDRMY</sequence>
<keyword evidence="4" id="KW-0479">Metal-binding</keyword>
<dbReference type="Pfam" id="PF07847">
    <property type="entry name" value="PCO_ADO"/>
    <property type="match status" value="1"/>
</dbReference>
<dbReference type="Proteomes" id="UP000287651">
    <property type="component" value="Unassembled WGS sequence"/>
</dbReference>
<dbReference type="AlphaFoldDB" id="A0A426XA69"/>
<evidence type="ECO:0000256" key="1">
    <source>
        <dbReference type="ARBA" id="ARBA00001954"/>
    </source>
</evidence>
<evidence type="ECO:0000256" key="5">
    <source>
        <dbReference type="ARBA" id="ARBA00023002"/>
    </source>
</evidence>
<comment type="cofactor">
    <cofactor evidence="1">
        <name>Fe(2+)</name>
        <dbReference type="ChEBI" id="CHEBI:29033"/>
    </cofactor>
</comment>
<gene>
    <name evidence="8" type="ORF">B296_00049973</name>
</gene>
<evidence type="ECO:0000313" key="8">
    <source>
        <dbReference type="EMBL" id="RRT36340.1"/>
    </source>
</evidence>
<evidence type="ECO:0000256" key="6">
    <source>
        <dbReference type="ARBA" id="ARBA00023004"/>
    </source>
</evidence>
<evidence type="ECO:0000256" key="7">
    <source>
        <dbReference type="ARBA" id="ARBA00024284"/>
    </source>
</evidence>
<comment type="similarity">
    <text evidence="2">Belongs to the cysteine dioxygenase family.</text>
</comment>
<name>A0A426XA69_ENSVE</name>
<evidence type="ECO:0000313" key="9">
    <source>
        <dbReference type="Proteomes" id="UP000287651"/>
    </source>
</evidence>
<dbReference type="GO" id="GO:0017172">
    <property type="term" value="F:cysteine dioxygenase activity"/>
    <property type="evidence" value="ECO:0007669"/>
    <property type="project" value="UniProtKB-EC"/>
</dbReference>
<organism evidence="8 9">
    <name type="scientific">Ensete ventricosum</name>
    <name type="common">Abyssinian banana</name>
    <name type="synonym">Musa ensete</name>
    <dbReference type="NCBI Taxonomy" id="4639"/>
    <lineage>
        <taxon>Eukaryota</taxon>
        <taxon>Viridiplantae</taxon>
        <taxon>Streptophyta</taxon>
        <taxon>Embryophyta</taxon>
        <taxon>Tracheophyta</taxon>
        <taxon>Spermatophyta</taxon>
        <taxon>Magnoliopsida</taxon>
        <taxon>Liliopsida</taxon>
        <taxon>Zingiberales</taxon>
        <taxon>Musaceae</taxon>
        <taxon>Ensete</taxon>
    </lineage>
</organism>
<evidence type="ECO:0000256" key="3">
    <source>
        <dbReference type="ARBA" id="ARBA00013133"/>
    </source>
</evidence>
<dbReference type="GO" id="GO:0046872">
    <property type="term" value="F:metal ion binding"/>
    <property type="evidence" value="ECO:0007669"/>
    <property type="project" value="UniProtKB-KW"/>
</dbReference>
<protein>
    <recommendedName>
        <fullName evidence="3">cysteine dioxygenase</fullName>
        <ecNumber evidence="3">1.13.11.20</ecNumber>
    </recommendedName>
</protein>
<comment type="catalytic activity">
    <reaction evidence="7">
        <text>L-cysteine + O2 = 3-sulfino-L-alanine + H(+)</text>
        <dbReference type="Rhea" id="RHEA:20441"/>
        <dbReference type="ChEBI" id="CHEBI:15378"/>
        <dbReference type="ChEBI" id="CHEBI:15379"/>
        <dbReference type="ChEBI" id="CHEBI:35235"/>
        <dbReference type="ChEBI" id="CHEBI:61085"/>
        <dbReference type="EC" id="1.13.11.20"/>
    </reaction>
    <physiologicalReaction direction="left-to-right" evidence="7">
        <dbReference type="Rhea" id="RHEA:20442"/>
    </physiologicalReaction>
</comment>